<name>A0A367JU92_RHIAZ</name>
<dbReference type="SUPFAM" id="SSF50978">
    <property type="entry name" value="WD40 repeat-like"/>
    <property type="match status" value="1"/>
</dbReference>
<dbReference type="SMART" id="SM00384">
    <property type="entry name" value="AT_hook"/>
    <property type="match status" value="3"/>
</dbReference>
<dbReference type="InterPro" id="IPR019775">
    <property type="entry name" value="WD40_repeat_CS"/>
</dbReference>
<feature type="region of interest" description="Disordered" evidence="7">
    <location>
        <begin position="1"/>
        <end position="214"/>
    </location>
</feature>
<evidence type="ECO:0000256" key="4">
    <source>
        <dbReference type="ARBA" id="ARBA00023015"/>
    </source>
</evidence>
<feature type="compositionally biased region" description="Basic and acidic residues" evidence="7">
    <location>
        <begin position="94"/>
        <end position="104"/>
    </location>
</feature>
<dbReference type="InterPro" id="IPR051243">
    <property type="entry name" value="PcG_WD-repeat"/>
</dbReference>
<dbReference type="Proteomes" id="UP000252139">
    <property type="component" value="Unassembled WGS sequence"/>
</dbReference>
<dbReference type="STRING" id="86630.A0A367JU92"/>
<accession>A0A367JU92</accession>
<dbReference type="PROSITE" id="PS50294">
    <property type="entry name" value="WD_REPEATS_REGION"/>
    <property type="match status" value="1"/>
</dbReference>
<feature type="compositionally biased region" description="Basic residues" evidence="7">
    <location>
        <begin position="284"/>
        <end position="293"/>
    </location>
</feature>
<dbReference type="InterPro" id="IPR015943">
    <property type="entry name" value="WD40/YVTN_repeat-like_dom_sf"/>
</dbReference>
<dbReference type="PROSITE" id="PS50082">
    <property type="entry name" value="WD_REPEATS_2"/>
    <property type="match status" value="1"/>
</dbReference>
<feature type="compositionally biased region" description="Acidic residues" evidence="7">
    <location>
        <begin position="165"/>
        <end position="200"/>
    </location>
</feature>
<dbReference type="PANTHER" id="PTHR10253">
    <property type="entry name" value="POLYCOMB PROTEIN"/>
    <property type="match status" value="1"/>
</dbReference>
<dbReference type="InterPro" id="IPR001680">
    <property type="entry name" value="WD40_rpt"/>
</dbReference>
<keyword evidence="4" id="KW-0805">Transcription regulation</keyword>
<feature type="compositionally biased region" description="Basic residues" evidence="7">
    <location>
        <begin position="205"/>
        <end position="214"/>
    </location>
</feature>
<dbReference type="Gene3D" id="2.130.10.10">
    <property type="entry name" value="YVTN repeat-like/Quinoprotein amine dehydrogenase"/>
    <property type="match status" value="1"/>
</dbReference>
<dbReference type="InterPro" id="IPR017956">
    <property type="entry name" value="AT_hook_DNA-bd_motif"/>
</dbReference>
<keyword evidence="5" id="KW-0804">Transcription</keyword>
<dbReference type="GO" id="GO:0003677">
    <property type="term" value="F:DNA binding"/>
    <property type="evidence" value="ECO:0007669"/>
    <property type="project" value="InterPro"/>
</dbReference>
<feature type="compositionally biased region" description="Polar residues" evidence="7">
    <location>
        <begin position="127"/>
        <end position="139"/>
    </location>
</feature>
<evidence type="ECO:0000256" key="1">
    <source>
        <dbReference type="ARBA" id="ARBA00008075"/>
    </source>
</evidence>
<evidence type="ECO:0000256" key="7">
    <source>
        <dbReference type="SAM" id="MobiDB-lite"/>
    </source>
</evidence>
<organism evidence="9 10">
    <name type="scientific">Rhizopus azygosporus</name>
    <name type="common">Rhizopus microsporus var. azygosporus</name>
    <dbReference type="NCBI Taxonomy" id="86630"/>
    <lineage>
        <taxon>Eukaryota</taxon>
        <taxon>Fungi</taxon>
        <taxon>Fungi incertae sedis</taxon>
        <taxon>Mucoromycota</taxon>
        <taxon>Mucoromycotina</taxon>
        <taxon>Mucoromycetes</taxon>
        <taxon>Mucorales</taxon>
        <taxon>Mucorineae</taxon>
        <taxon>Rhizopodaceae</taxon>
        <taxon>Rhizopus</taxon>
    </lineage>
</organism>
<feature type="compositionally biased region" description="Basic residues" evidence="7">
    <location>
        <begin position="141"/>
        <end position="160"/>
    </location>
</feature>
<dbReference type="OrthoDB" id="7318948at2759"/>
<evidence type="ECO:0000256" key="6">
    <source>
        <dbReference type="PROSITE-ProRule" id="PRU00221"/>
    </source>
</evidence>
<dbReference type="Pfam" id="PF23215">
    <property type="entry name" value="WD_LRWD1"/>
    <property type="match status" value="1"/>
</dbReference>
<comment type="similarity">
    <text evidence="1">Belongs to the WD repeat ESC family.</text>
</comment>
<feature type="domain" description="Leucine-rich repeat and WD repeat-containing protein 1 WD" evidence="8">
    <location>
        <begin position="311"/>
        <end position="459"/>
    </location>
</feature>
<keyword evidence="3" id="KW-0677">Repeat</keyword>
<evidence type="ECO:0000256" key="3">
    <source>
        <dbReference type="ARBA" id="ARBA00022737"/>
    </source>
</evidence>
<dbReference type="InterPro" id="IPR036322">
    <property type="entry name" value="WD40_repeat_dom_sf"/>
</dbReference>
<dbReference type="EMBL" id="PJQL01000690">
    <property type="protein sequence ID" value="RCH93497.1"/>
    <property type="molecule type" value="Genomic_DNA"/>
</dbReference>
<gene>
    <name evidence="9" type="primary">LRWD1</name>
    <name evidence="9" type="ORF">CU097_002515</name>
</gene>
<evidence type="ECO:0000313" key="9">
    <source>
        <dbReference type="EMBL" id="RCH93497.1"/>
    </source>
</evidence>
<keyword evidence="2 6" id="KW-0853">WD repeat</keyword>
<proteinExistence type="inferred from homology"/>
<dbReference type="PROSITE" id="PS00678">
    <property type="entry name" value="WD_REPEATS_1"/>
    <property type="match status" value="1"/>
</dbReference>
<sequence>MPELSDQTYTQPTLTKIPNTDTTSISEDGHQITTNTKIEFGQDKLNGNEALPTIVLNEGDDDRDERSVQQTQDEPGIDRPRKRARLETPTFVPRSDDSDSESERPTQPQPVRPPAKRRGRPPKQKNQETNKVAKTASSTRGRGRGRKPAPQRVRTTTRRIKQVDSDSDSGVEGGTESESETESDSDSDSEVAEFETETSEESVTHRKRAPRRRKEKIDRNFVEVSLTNIIRRRDIAARNPNAVKPTRIITRLKKPLNYKEESSEQTIGDTGPDSEGTVEEPKPAPKKKGRPRKVVNEPKKTTQIKPDVSKNGEENQSKDIWCCEFEPHRPGQVQTDVVALAGSYSVLFLDVQQGRYTKKYTHSESQEIFYCMAWTTLNIDEDSDSSSDEDEETCNVLAVGGRLGSIKLLNPLQNECYRYLFGHKDAILKMAFSASEPRWLFSASADKTVRLWDIGSPTSAADDSMCLAKFALPQHFGEPSALSVSFDLSTLIVGCSDGNLVRYSITAAQLKKFRSLVEQNDEERVTTIQPTIIYPSGDEWHEGYVDDIHIMGQDSDEKDPLYNHVVSRAEDLEIVIWDLEKSTPKDIEIYKSLKWPDSDGSTGLRFKVIEKNGQKVLLAGDYEGDIHIFNVGDGQKSRTLPDNTKELFRPVNILSHEMSKELIRDVSCSADTRSIIAVDTNNNAFIWRCTDTV</sequence>
<protein>
    <submittedName>
        <fullName evidence="9">Leucine-rich repeats and WD repeat domain-containing protein 1</fullName>
    </submittedName>
</protein>
<evidence type="ECO:0000256" key="2">
    <source>
        <dbReference type="ARBA" id="ARBA00022574"/>
    </source>
</evidence>
<evidence type="ECO:0000256" key="5">
    <source>
        <dbReference type="ARBA" id="ARBA00023163"/>
    </source>
</evidence>
<feature type="compositionally biased region" description="Polar residues" evidence="7">
    <location>
        <begin position="1"/>
        <end position="37"/>
    </location>
</feature>
<feature type="repeat" description="WD" evidence="6">
    <location>
        <begin position="420"/>
        <end position="462"/>
    </location>
</feature>
<feature type="compositionally biased region" description="Basic residues" evidence="7">
    <location>
        <begin position="114"/>
        <end position="123"/>
    </location>
</feature>
<dbReference type="InterPro" id="IPR056160">
    <property type="entry name" value="WD_LRWD1"/>
</dbReference>
<feature type="region of interest" description="Disordered" evidence="7">
    <location>
        <begin position="254"/>
        <end position="315"/>
    </location>
</feature>
<dbReference type="AlphaFoldDB" id="A0A367JU92"/>
<comment type="caution">
    <text evidence="9">The sequence shown here is derived from an EMBL/GenBank/DDBJ whole genome shotgun (WGS) entry which is preliminary data.</text>
</comment>
<keyword evidence="10" id="KW-1185">Reference proteome</keyword>
<reference evidence="9 10" key="1">
    <citation type="journal article" date="2018" name="G3 (Bethesda)">
        <title>Phylogenetic and Phylogenomic Definition of Rhizopus Species.</title>
        <authorList>
            <person name="Gryganskyi A.P."/>
            <person name="Golan J."/>
            <person name="Dolatabadi S."/>
            <person name="Mondo S."/>
            <person name="Robb S."/>
            <person name="Idnurm A."/>
            <person name="Muszewska A."/>
            <person name="Steczkiewicz K."/>
            <person name="Masonjones S."/>
            <person name="Liao H.L."/>
            <person name="Gajdeczka M.T."/>
            <person name="Anike F."/>
            <person name="Vuek A."/>
            <person name="Anishchenko I.M."/>
            <person name="Voigt K."/>
            <person name="de Hoog G.S."/>
            <person name="Smith M.E."/>
            <person name="Heitman J."/>
            <person name="Vilgalys R."/>
            <person name="Stajich J.E."/>
        </authorList>
    </citation>
    <scope>NUCLEOTIDE SEQUENCE [LARGE SCALE GENOMIC DNA]</scope>
    <source>
        <strain evidence="9 10">CBS 357.93</strain>
    </source>
</reference>
<evidence type="ECO:0000259" key="8">
    <source>
        <dbReference type="Pfam" id="PF23215"/>
    </source>
</evidence>
<dbReference type="SMART" id="SM00320">
    <property type="entry name" value="WD40"/>
    <property type="match status" value="5"/>
</dbReference>
<evidence type="ECO:0000313" key="10">
    <source>
        <dbReference type="Proteomes" id="UP000252139"/>
    </source>
</evidence>